<accession>L9Z2D6</accession>
<evidence type="ECO:0000313" key="3">
    <source>
        <dbReference type="Proteomes" id="UP000011592"/>
    </source>
</evidence>
<feature type="coiled-coil region" evidence="1">
    <location>
        <begin position="196"/>
        <end position="234"/>
    </location>
</feature>
<dbReference type="EMBL" id="AOIJ01000049">
    <property type="protein sequence ID" value="ELY80056.1"/>
    <property type="molecule type" value="Genomic_DNA"/>
</dbReference>
<evidence type="ECO:0000313" key="2">
    <source>
        <dbReference type="EMBL" id="ELY80056.1"/>
    </source>
</evidence>
<evidence type="ECO:0000256" key="1">
    <source>
        <dbReference type="SAM" id="Coils"/>
    </source>
</evidence>
<reference evidence="2 3" key="1">
    <citation type="journal article" date="2014" name="PLoS Genet.">
        <title>Phylogenetically driven sequencing of extremely halophilic archaea reveals strategies for static and dynamic osmo-response.</title>
        <authorList>
            <person name="Becker E.A."/>
            <person name="Seitzer P.M."/>
            <person name="Tritt A."/>
            <person name="Larsen D."/>
            <person name="Krusor M."/>
            <person name="Yao A.I."/>
            <person name="Wu D."/>
            <person name="Madern D."/>
            <person name="Eisen J.A."/>
            <person name="Darling A.E."/>
            <person name="Facciotti M.T."/>
        </authorList>
    </citation>
    <scope>NUCLEOTIDE SEQUENCE [LARGE SCALE GENOMIC DNA]</scope>
    <source>
        <strain evidence="2 3">JCM 14663</strain>
    </source>
</reference>
<dbReference type="RefSeq" id="WP_008455521.1">
    <property type="nucleotide sequence ID" value="NZ_AOIJ01000049.1"/>
</dbReference>
<name>L9Z2D6_9EURY</name>
<comment type="caution">
    <text evidence="2">The sequence shown here is derived from an EMBL/GenBank/DDBJ whole genome shotgun (WGS) entry which is preliminary data.</text>
</comment>
<dbReference type="AlphaFoldDB" id="L9Z2D6"/>
<protein>
    <submittedName>
        <fullName evidence="2">Uncharacterized protein</fullName>
    </submittedName>
</protein>
<gene>
    <name evidence="2" type="ORF">C486_10090</name>
</gene>
<proteinExistence type="predicted"/>
<dbReference type="Proteomes" id="UP000011592">
    <property type="component" value="Unassembled WGS sequence"/>
</dbReference>
<keyword evidence="3" id="KW-1185">Reference proteome</keyword>
<organism evidence="2 3">
    <name type="scientific">Natrinema gari JCM 14663</name>
    <dbReference type="NCBI Taxonomy" id="1230459"/>
    <lineage>
        <taxon>Archaea</taxon>
        <taxon>Methanobacteriati</taxon>
        <taxon>Methanobacteriota</taxon>
        <taxon>Stenosarchaea group</taxon>
        <taxon>Halobacteria</taxon>
        <taxon>Halobacteriales</taxon>
        <taxon>Natrialbaceae</taxon>
        <taxon>Natrinema</taxon>
    </lineage>
</organism>
<keyword evidence="1" id="KW-0175">Coiled coil</keyword>
<sequence length="234" mass="28160">MTSEDEREPIFERIRGHEARDVIDERQKFRWRHTTLLNDFHDLQDIHELDTPHATERTQQLETQGYVFEVERRLHHYLSGLYTLLQQQRTLQNGVGQSFGEDLQEVKNEYMRKESSRAVLGLRHYAQHENVLPLQARTSKLERSKSLVVMVDDLHREDDDRDFEQHFGHITKPYFDPSEWVIDNWPDVEQFFEDTIEVMEQQAEEEIDELAQLSEEVDELYEQLAEDYRELQEE</sequence>